<dbReference type="AlphaFoldDB" id="V4R118"/>
<evidence type="ECO:0000256" key="1">
    <source>
        <dbReference type="SAM" id="MobiDB-lite"/>
    </source>
</evidence>
<dbReference type="STRING" id="631454.N177_1525"/>
<comment type="caution">
    <text evidence="2">The sequence shown here is derived from an EMBL/GenBank/DDBJ whole genome shotgun (WGS) entry which is preliminary data.</text>
</comment>
<evidence type="ECO:0000313" key="2">
    <source>
        <dbReference type="EMBL" id="ESR25692.1"/>
    </source>
</evidence>
<sequence>MPDAELHAAAPRPSHGGQASGARGLPQCSKGRAPLSSAPATGATHAAREVARG</sequence>
<evidence type="ECO:0000313" key="3">
    <source>
        <dbReference type="Proteomes" id="UP000017819"/>
    </source>
</evidence>
<feature type="region of interest" description="Disordered" evidence="1">
    <location>
        <begin position="1"/>
        <end position="53"/>
    </location>
</feature>
<name>V4R118_9HYPH</name>
<keyword evidence="3" id="KW-1185">Reference proteome</keyword>
<proteinExistence type="predicted"/>
<reference evidence="2 3" key="1">
    <citation type="journal article" date="2014" name="Genome Announc.">
        <title>Draft Genome Sequence of Lutibaculum baratangense Strain AMV1T, Isolated from a Mud Volcano in Andamans, India.</title>
        <authorList>
            <person name="Singh A."/>
            <person name="Sreenivas A."/>
            <person name="Sathyanarayana Reddy G."/>
            <person name="Pinnaka A.K."/>
            <person name="Shivaji S."/>
        </authorList>
    </citation>
    <scope>NUCLEOTIDE SEQUENCE [LARGE SCALE GENOMIC DNA]</scope>
    <source>
        <strain evidence="2 3">AMV1</strain>
    </source>
</reference>
<dbReference type="EMBL" id="AWXZ01000018">
    <property type="protein sequence ID" value="ESR25692.1"/>
    <property type="molecule type" value="Genomic_DNA"/>
</dbReference>
<protein>
    <submittedName>
        <fullName evidence="2">Uncharacterized protein</fullName>
    </submittedName>
</protein>
<accession>V4R118</accession>
<dbReference type="Proteomes" id="UP000017819">
    <property type="component" value="Unassembled WGS sequence"/>
</dbReference>
<gene>
    <name evidence="2" type="ORF">N177_1525</name>
</gene>
<organism evidence="2 3">
    <name type="scientific">Lutibaculum baratangense AMV1</name>
    <dbReference type="NCBI Taxonomy" id="631454"/>
    <lineage>
        <taxon>Bacteria</taxon>
        <taxon>Pseudomonadati</taxon>
        <taxon>Pseudomonadota</taxon>
        <taxon>Alphaproteobacteria</taxon>
        <taxon>Hyphomicrobiales</taxon>
        <taxon>Tepidamorphaceae</taxon>
        <taxon>Lutibaculum</taxon>
    </lineage>
</organism>